<name>A0ABY5P9S8_9LACT</name>
<keyword evidence="1" id="KW-0472">Membrane</keyword>
<accession>A0ABY5P9S8</accession>
<evidence type="ECO:0000313" key="3">
    <source>
        <dbReference type="Proteomes" id="UP001315967"/>
    </source>
</evidence>
<feature type="transmembrane region" description="Helical" evidence="1">
    <location>
        <begin position="43"/>
        <end position="65"/>
    </location>
</feature>
<dbReference type="Proteomes" id="UP001315967">
    <property type="component" value="Chromosome"/>
</dbReference>
<keyword evidence="3" id="KW-1185">Reference proteome</keyword>
<evidence type="ECO:0000313" key="2">
    <source>
        <dbReference type="EMBL" id="UUX35178.1"/>
    </source>
</evidence>
<keyword evidence="1" id="KW-1133">Transmembrane helix</keyword>
<dbReference type="RefSeq" id="WP_313794671.1">
    <property type="nucleotide sequence ID" value="NZ_CP102453.1"/>
</dbReference>
<keyword evidence="1" id="KW-0812">Transmembrane</keyword>
<proteinExistence type="predicted"/>
<organism evidence="2 3">
    <name type="scientific">Fundicoccus culcitae</name>
    <dbReference type="NCBI Taxonomy" id="2969821"/>
    <lineage>
        <taxon>Bacteria</taxon>
        <taxon>Bacillati</taxon>
        <taxon>Bacillota</taxon>
        <taxon>Bacilli</taxon>
        <taxon>Lactobacillales</taxon>
        <taxon>Aerococcaceae</taxon>
        <taxon>Fundicoccus</taxon>
    </lineage>
</organism>
<feature type="transmembrane region" description="Helical" evidence="1">
    <location>
        <begin position="20"/>
        <end position="37"/>
    </location>
</feature>
<reference evidence="2 3" key="1">
    <citation type="submission" date="2022-08" db="EMBL/GenBank/DDBJ databases">
        <title>Aerococcaceae sp. nov isolated from spoiled eye mask.</title>
        <authorList>
            <person name="Zhou G."/>
            <person name="Xie X.-B."/>
            <person name="Shi Q.-S."/>
            <person name="Wang Y.-S."/>
            <person name="Wen X."/>
            <person name="Peng H."/>
            <person name="Yang X.-J."/>
            <person name="Tao H.-B."/>
            <person name="Huang X.-M."/>
        </authorList>
    </citation>
    <scope>NUCLEOTIDE SEQUENCE [LARGE SCALE GENOMIC DNA]</scope>
    <source>
        <strain evidence="3">DM20194951</strain>
    </source>
</reference>
<feature type="transmembrane region" description="Helical" evidence="1">
    <location>
        <begin position="77"/>
        <end position="101"/>
    </location>
</feature>
<protein>
    <submittedName>
        <fullName evidence="2">Uncharacterized protein</fullName>
    </submittedName>
</protein>
<sequence>MEEKMKNDTNMPKIGFKSSFLILGVTFIVLFAVPFLLERFSPGIQWLVLILSSLLIGATIAYACCFIETEKRIGSSFWVLLGISSLFIFIIEFFLFGLGIYL</sequence>
<evidence type="ECO:0000256" key="1">
    <source>
        <dbReference type="SAM" id="Phobius"/>
    </source>
</evidence>
<dbReference type="EMBL" id="CP102453">
    <property type="protein sequence ID" value="UUX35178.1"/>
    <property type="molecule type" value="Genomic_DNA"/>
</dbReference>
<gene>
    <name evidence="2" type="ORF">NRE15_05920</name>
</gene>